<dbReference type="PROSITE" id="PS50096">
    <property type="entry name" value="IQ"/>
    <property type="match status" value="1"/>
</dbReference>
<dbReference type="EMBL" id="JAUFPT010000043">
    <property type="protein sequence ID" value="MDN3571753.1"/>
    <property type="molecule type" value="Genomic_DNA"/>
</dbReference>
<organism evidence="2 3">
    <name type="scientific">Methylobacterium longum</name>
    <dbReference type="NCBI Taxonomy" id="767694"/>
    <lineage>
        <taxon>Bacteria</taxon>
        <taxon>Pseudomonadati</taxon>
        <taxon>Pseudomonadota</taxon>
        <taxon>Alphaproteobacteria</taxon>
        <taxon>Hyphomicrobiales</taxon>
        <taxon>Methylobacteriaceae</taxon>
        <taxon>Methylobacterium</taxon>
    </lineage>
</organism>
<comment type="caution">
    <text evidence="2">The sequence shown here is derived from an EMBL/GenBank/DDBJ whole genome shotgun (WGS) entry which is preliminary data.</text>
</comment>
<gene>
    <name evidence="2" type="ORF">QWZ18_14085</name>
</gene>
<name>A0ABT8AR56_9HYPH</name>
<keyword evidence="1" id="KW-0732">Signal</keyword>
<dbReference type="Proteomes" id="UP001244297">
    <property type="component" value="Unassembled WGS sequence"/>
</dbReference>
<feature type="chain" id="PRO_5046902848" description="Secreted protein" evidence="1">
    <location>
        <begin position="23"/>
        <end position="179"/>
    </location>
</feature>
<protein>
    <recommendedName>
        <fullName evidence="4">Secreted protein</fullName>
    </recommendedName>
</protein>
<evidence type="ECO:0000313" key="2">
    <source>
        <dbReference type="EMBL" id="MDN3571753.1"/>
    </source>
</evidence>
<evidence type="ECO:0000313" key="3">
    <source>
        <dbReference type="Proteomes" id="UP001244297"/>
    </source>
</evidence>
<keyword evidence="3" id="KW-1185">Reference proteome</keyword>
<dbReference type="RefSeq" id="WP_238288029.1">
    <property type="nucleotide sequence ID" value="NZ_BPQS01000012.1"/>
</dbReference>
<evidence type="ECO:0000256" key="1">
    <source>
        <dbReference type="SAM" id="SignalP"/>
    </source>
</evidence>
<feature type="signal peptide" evidence="1">
    <location>
        <begin position="1"/>
        <end position="22"/>
    </location>
</feature>
<proteinExistence type="predicted"/>
<evidence type="ECO:0008006" key="4">
    <source>
        <dbReference type="Google" id="ProtNLM"/>
    </source>
</evidence>
<reference evidence="3" key="1">
    <citation type="journal article" date="2019" name="Int. J. Syst. Evol. Microbiol.">
        <title>The Global Catalogue of Microorganisms (GCM) 10K type strain sequencing project: providing services to taxonomists for standard genome sequencing and annotation.</title>
        <authorList>
            <consortium name="The Broad Institute Genomics Platform"/>
            <consortium name="The Broad Institute Genome Sequencing Center for Infectious Disease"/>
            <person name="Wu L."/>
            <person name="Ma J."/>
        </authorList>
    </citation>
    <scope>NUCLEOTIDE SEQUENCE [LARGE SCALE GENOMIC DNA]</scope>
    <source>
        <strain evidence="3">CECT 7806</strain>
    </source>
</reference>
<accession>A0ABT8AR56</accession>
<sequence length="179" mass="20371">MVRSLPGSALLLLASFSLLVPAVCEARPKRVKLPMLEVPDDAEPPSRRIPFVDRSALIGKPIELSNADDRRVLAREQLLWSRLNGSLCTGCGETRRIRKVAYVDPIAVLNAKPALLVAAVAPVQAIKRGRAARIQLAHRRHHRSKLYSYYNRLRYAVLKWRRHHRVRTRAVHRNWTPDA</sequence>